<evidence type="ECO:0000256" key="1">
    <source>
        <dbReference type="SAM" id="MobiDB-lite"/>
    </source>
</evidence>
<keyword evidence="2" id="KW-1185">Reference proteome</keyword>
<accession>A0A915KNN8</accession>
<organism evidence="2 3">
    <name type="scientific">Romanomermis culicivorax</name>
    <name type="common">Nematode worm</name>
    <dbReference type="NCBI Taxonomy" id="13658"/>
    <lineage>
        <taxon>Eukaryota</taxon>
        <taxon>Metazoa</taxon>
        <taxon>Ecdysozoa</taxon>
        <taxon>Nematoda</taxon>
        <taxon>Enoplea</taxon>
        <taxon>Dorylaimia</taxon>
        <taxon>Mermithida</taxon>
        <taxon>Mermithoidea</taxon>
        <taxon>Mermithidae</taxon>
        <taxon>Romanomermis</taxon>
    </lineage>
</organism>
<dbReference type="Proteomes" id="UP000887565">
    <property type="component" value="Unplaced"/>
</dbReference>
<proteinExistence type="predicted"/>
<sequence length="119" mass="13174">MEIGNVTDPPPKFWEFTDPGPKKSGPTPPDVGAQLHRSLPLKFWGINNTRPKKSPDAPQTLGSRYMMAAIQEESRLSSLNYPDPITNTSEDRVVTVAPLTFSLWPPLPIDGDTDLCRKS</sequence>
<name>A0A915KNN8_ROMCU</name>
<dbReference type="AlphaFoldDB" id="A0A915KNN8"/>
<feature type="region of interest" description="Disordered" evidence="1">
    <location>
        <begin position="1"/>
        <end position="33"/>
    </location>
</feature>
<evidence type="ECO:0000313" key="3">
    <source>
        <dbReference type="WBParaSite" id="nRc.2.0.1.t40457-RA"/>
    </source>
</evidence>
<protein>
    <submittedName>
        <fullName evidence="3">Prolactin receptor</fullName>
    </submittedName>
</protein>
<reference evidence="3" key="1">
    <citation type="submission" date="2022-11" db="UniProtKB">
        <authorList>
            <consortium name="WormBaseParasite"/>
        </authorList>
    </citation>
    <scope>IDENTIFICATION</scope>
</reference>
<dbReference type="WBParaSite" id="nRc.2.0.1.t40457-RA">
    <property type="protein sequence ID" value="nRc.2.0.1.t40457-RA"/>
    <property type="gene ID" value="nRc.2.0.1.g40457"/>
</dbReference>
<evidence type="ECO:0000313" key="2">
    <source>
        <dbReference type="Proteomes" id="UP000887565"/>
    </source>
</evidence>